<keyword evidence="1" id="KW-0472">Membrane</keyword>
<evidence type="ECO:0000313" key="2">
    <source>
        <dbReference type="EMBL" id="PSR90282.1"/>
    </source>
</evidence>
<dbReference type="Gramene" id="PSR90282">
    <property type="protein sequence ID" value="PSR90282"/>
    <property type="gene ID" value="CEY00_Acc30484"/>
</dbReference>
<feature type="transmembrane region" description="Helical" evidence="1">
    <location>
        <begin position="6"/>
        <end position="31"/>
    </location>
</feature>
<keyword evidence="1" id="KW-1133">Transmembrane helix</keyword>
<keyword evidence="1" id="KW-0812">Transmembrane</keyword>
<evidence type="ECO:0000256" key="1">
    <source>
        <dbReference type="SAM" id="Phobius"/>
    </source>
</evidence>
<dbReference type="InParanoid" id="A0A2R6PFW6"/>
<protein>
    <submittedName>
        <fullName evidence="2">Hdr-like menaquinol oxidoreductase integral membrane subunit</fullName>
    </submittedName>
</protein>
<gene>
    <name evidence="2" type="ORF">CEY00_Acc30484</name>
</gene>
<sequence length="97" mass="10826">NISSEIYGTFAIFSVKLTLSMQIIGFFVRLFSSLVWIQMYRLGVSFGDSAVPREADFDLRNSFLSPAIPAIVRDSSVCDDILGGSIYHPVHYVSLCR</sequence>
<reference evidence="2 3" key="1">
    <citation type="submission" date="2017-07" db="EMBL/GenBank/DDBJ databases">
        <title>An improved, manually edited Actinidia chinensis var. chinensis (kiwifruit) genome highlights the challenges associated with draft genomes and gene prediction in plants.</title>
        <authorList>
            <person name="Pilkington S."/>
            <person name="Crowhurst R."/>
            <person name="Hilario E."/>
            <person name="Nardozza S."/>
            <person name="Fraser L."/>
            <person name="Peng Y."/>
            <person name="Gunaseelan K."/>
            <person name="Simpson R."/>
            <person name="Tahir J."/>
            <person name="Deroles S."/>
            <person name="Templeton K."/>
            <person name="Luo Z."/>
            <person name="Davy M."/>
            <person name="Cheng C."/>
            <person name="Mcneilage M."/>
            <person name="Scaglione D."/>
            <person name="Liu Y."/>
            <person name="Zhang Q."/>
            <person name="Datson P."/>
            <person name="De Silva N."/>
            <person name="Gardiner S."/>
            <person name="Bassett H."/>
            <person name="Chagne D."/>
            <person name="Mccallum J."/>
            <person name="Dzierzon H."/>
            <person name="Deng C."/>
            <person name="Wang Y.-Y."/>
            <person name="Barron N."/>
            <person name="Manako K."/>
            <person name="Bowen J."/>
            <person name="Foster T."/>
            <person name="Erridge Z."/>
            <person name="Tiffin H."/>
            <person name="Waite C."/>
            <person name="Davies K."/>
            <person name="Grierson E."/>
            <person name="Laing W."/>
            <person name="Kirk R."/>
            <person name="Chen X."/>
            <person name="Wood M."/>
            <person name="Montefiori M."/>
            <person name="Brummell D."/>
            <person name="Schwinn K."/>
            <person name="Catanach A."/>
            <person name="Fullerton C."/>
            <person name="Li D."/>
            <person name="Meiyalaghan S."/>
            <person name="Nieuwenhuizen N."/>
            <person name="Read N."/>
            <person name="Prakash R."/>
            <person name="Hunter D."/>
            <person name="Zhang H."/>
            <person name="Mckenzie M."/>
            <person name="Knabel M."/>
            <person name="Harris A."/>
            <person name="Allan A."/>
            <person name="Chen A."/>
            <person name="Janssen B."/>
            <person name="Plunkett B."/>
            <person name="Dwamena C."/>
            <person name="Voogd C."/>
            <person name="Leif D."/>
            <person name="Lafferty D."/>
            <person name="Souleyre E."/>
            <person name="Varkonyi-Gasic E."/>
            <person name="Gambi F."/>
            <person name="Hanley J."/>
            <person name="Yao J.-L."/>
            <person name="Cheung J."/>
            <person name="David K."/>
            <person name="Warren B."/>
            <person name="Marsh K."/>
            <person name="Snowden K."/>
            <person name="Lin-Wang K."/>
            <person name="Brian L."/>
            <person name="Martinez-Sanchez M."/>
            <person name="Wang M."/>
            <person name="Ileperuma N."/>
            <person name="Macnee N."/>
            <person name="Campin R."/>
            <person name="Mcatee P."/>
            <person name="Drummond R."/>
            <person name="Espley R."/>
            <person name="Ireland H."/>
            <person name="Wu R."/>
            <person name="Atkinson R."/>
            <person name="Karunairetnam S."/>
            <person name="Bulley S."/>
            <person name="Chunkath S."/>
            <person name="Hanley Z."/>
            <person name="Storey R."/>
            <person name="Thrimawithana A."/>
            <person name="Thomson S."/>
            <person name="David C."/>
            <person name="Testolin R."/>
        </authorList>
    </citation>
    <scope>NUCLEOTIDE SEQUENCE [LARGE SCALE GENOMIC DNA]</scope>
    <source>
        <strain evidence="3">cv. Red5</strain>
        <tissue evidence="2">Young leaf</tissue>
    </source>
</reference>
<dbReference type="AlphaFoldDB" id="A0A2R6PFW6"/>
<dbReference type="PANTHER" id="PTHR35471">
    <property type="entry name" value="OS07G0223700 PROTEIN"/>
    <property type="match status" value="1"/>
</dbReference>
<reference evidence="3" key="2">
    <citation type="journal article" date="2018" name="BMC Genomics">
        <title>A manually annotated Actinidia chinensis var. chinensis (kiwifruit) genome highlights the challenges associated with draft genomes and gene prediction in plants.</title>
        <authorList>
            <person name="Pilkington S.M."/>
            <person name="Crowhurst R."/>
            <person name="Hilario E."/>
            <person name="Nardozza S."/>
            <person name="Fraser L."/>
            <person name="Peng Y."/>
            <person name="Gunaseelan K."/>
            <person name="Simpson R."/>
            <person name="Tahir J."/>
            <person name="Deroles S.C."/>
            <person name="Templeton K."/>
            <person name="Luo Z."/>
            <person name="Davy M."/>
            <person name="Cheng C."/>
            <person name="McNeilage M."/>
            <person name="Scaglione D."/>
            <person name="Liu Y."/>
            <person name="Zhang Q."/>
            <person name="Datson P."/>
            <person name="De Silva N."/>
            <person name="Gardiner S.E."/>
            <person name="Bassett H."/>
            <person name="Chagne D."/>
            <person name="McCallum J."/>
            <person name="Dzierzon H."/>
            <person name="Deng C."/>
            <person name="Wang Y.Y."/>
            <person name="Barron L."/>
            <person name="Manako K."/>
            <person name="Bowen J."/>
            <person name="Foster T.M."/>
            <person name="Erridge Z.A."/>
            <person name="Tiffin H."/>
            <person name="Waite C.N."/>
            <person name="Davies K.M."/>
            <person name="Grierson E.P."/>
            <person name="Laing W.A."/>
            <person name="Kirk R."/>
            <person name="Chen X."/>
            <person name="Wood M."/>
            <person name="Montefiori M."/>
            <person name="Brummell D.A."/>
            <person name="Schwinn K.E."/>
            <person name="Catanach A."/>
            <person name="Fullerton C."/>
            <person name="Li D."/>
            <person name="Meiyalaghan S."/>
            <person name="Nieuwenhuizen N."/>
            <person name="Read N."/>
            <person name="Prakash R."/>
            <person name="Hunter D."/>
            <person name="Zhang H."/>
            <person name="McKenzie M."/>
            <person name="Knabel M."/>
            <person name="Harris A."/>
            <person name="Allan A.C."/>
            <person name="Gleave A."/>
            <person name="Chen A."/>
            <person name="Janssen B.J."/>
            <person name="Plunkett B."/>
            <person name="Ampomah-Dwamena C."/>
            <person name="Voogd C."/>
            <person name="Leif D."/>
            <person name="Lafferty D."/>
            <person name="Souleyre E.J.F."/>
            <person name="Varkonyi-Gasic E."/>
            <person name="Gambi F."/>
            <person name="Hanley J."/>
            <person name="Yao J.L."/>
            <person name="Cheung J."/>
            <person name="David K.M."/>
            <person name="Warren B."/>
            <person name="Marsh K."/>
            <person name="Snowden K.C."/>
            <person name="Lin-Wang K."/>
            <person name="Brian L."/>
            <person name="Martinez-Sanchez M."/>
            <person name="Wang M."/>
            <person name="Ileperuma N."/>
            <person name="Macnee N."/>
            <person name="Campin R."/>
            <person name="McAtee P."/>
            <person name="Drummond R.S.M."/>
            <person name="Espley R.V."/>
            <person name="Ireland H.S."/>
            <person name="Wu R."/>
            <person name="Atkinson R.G."/>
            <person name="Karunairetnam S."/>
            <person name="Bulley S."/>
            <person name="Chunkath S."/>
            <person name="Hanley Z."/>
            <person name="Storey R."/>
            <person name="Thrimawithana A.H."/>
            <person name="Thomson S."/>
            <person name="David C."/>
            <person name="Testolin R."/>
            <person name="Huang H."/>
            <person name="Hellens R.P."/>
            <person name="Schaffer R.J."/>
        </authorList>
    </citation>
    <scope>NUCLEOTIDE SEQUENCE [LARGE SCALE GENOMIC DNA]</scope>
    <source>
        <strain evidence="3">cv. Red5</strain>
    </source>
</reference>
<dbReference type="STRING" id="1590841.A0A2R6PFW6"/>
<proteinExistence type="predicted"/>
<dbReference type="OMA" id="SIYHPVH"/>
<dbReference type="EMBL" id="NKQK01000026">
    <property type="protein sequence ID" value="PSR90282.1"/>
    <property type="molecule type" value="Genomic_DNA"/>
</dbReference>
<comment type="caution">
    <text evidence="2">The sequence shown here is derived from an EMBL/GenBank/DDBJ whole genome shotgun (WGS) entry which is preliminary data.</text>
</comment>
<keyword evidence="3" id="KW-1185">Reference proteome</keyword>
<organism evidence="2 3">
    <name type="scientific">Actinidia chinensis var. chinensis</name>
    <name type="common">Chinese soft-hair kiwi</name>
    <dbReference type="NCBI Taxonomy" id="1590841"/>
    <lineage>
        <taxon>Eukaryota</taxon>
        <taxon>Viridiplantae</taxon>
        <taxon>Streptophyta</taxon>
        <taxon>Embryophyta</taxon>
        <taxon>Tracheophyta</taxon>
        <taxon>Spermatophyta</taxon>
        <taxon>Magnoliopsida</taxon>
        <taxon>eudicotyledons</taxon>
        <taxon>Gunneridae</taxon>
        <taxon>Pentapetalae</taxon>
        <taxon>asterids</taxon>
        <taxon>Ericales</taxon>
        <taxon>Actinidiaceae</taxon>
        <taxon>Actinidia</taxon>
    </lineage>
</organism>
<feature type="non-terminal residue" evidence="2">
    <location>
        <position position="1"/>
    </location>
</feature>
<dbReference type="OrthoDB" id="1916950at2759"/>
<dbReference type="PANTHER" id="PTHR35471:SF1">
    <property type="entry name" value="OS07G0223700 PROTEIN"/>
    <property type="match status" value="1"/>
</dbReference>
<evidence type="ECO:0000313" key="3">
    <source>
        <dbReference type="Proteomes" id="UP000241394"/>
    </source>
</evidence>
<name>A0A2R6PFW6_ACTCC</name>
<accession>A0A2R6PFW6</accession>
<dbReference type="Proteomes" id="UP000241394">
    <property type="component" value="Chromosome LG26"/>
</dbReference>